<dbReference type="AlphaFoldDB" id="A0A9D2GYJ4"/>
<evidence type="ECO:0000313" key="2">
    <source>
        <dbReference type="Proteomes" id="UP000824108"/>
    </source>
</evidence>
<gene>
    <name evidence="1" type="ORF">H9807_09945</name>
</gene>
<reference evidence="1" key="2">
    <citation type="submission" date="2021-04" db="EMBL/GenBank/DDBJ databases">
        <authorList>
            <person name="Gilroy R."/>
        </authorList>
    </citation>
    <scope>NUCLEOTIDE SEQUENCE</scope>
    <source>
        <strain evidence="1">CHK118-2852</strain>
    </source>
</reference>
<accession>A0A9D2GYJ4</accession>
<name>A0A9D2GYJ4_9BACE</name>
<sequence length="142" mass="16870">MRNYARFYVLLNRLPTTGDREELKAQLVSQFTGGRTESLREMTDREYDALCDELQRQDANRRARDIYRAELRRRRSTALHLMQKLGIDTTDWKRVDAYCLHPRLAGKEFQRLTVDELEALSIKLRIILRKETDKNNNSKLLN</sequence>
<reference evidence="1" key="1">
    <citation type="journal article" date="2021" name="PeerJ">
        <title>Extensive microbial diversity within the chicken gut microbiome revealed by metagenomics and culture.</title>
        <authorList>
            <person name="Gilroy R."/>
            <person name="Ravi A."/>
            <person name="Getino M."/>
            <person name="Pursley I."/>
            <person name="Horton D.L."/>
            <person name="Alikhan N.F."/>
            <person name="Baker D."/>
            <person name="Gharbi K."/>
            <person name="Hall N."/>
            <person name="Watson M."/>
            <person name="Adriaenssens E.M."/>
            <person name="Foster-Nyarko E."/>
            <person name="Jarju S."/>
            <person name="Secka A."/>
            <person name="Antonio M."/>
            <person name="Oren A."/>
            <person name="Chaudhuri R.R."/>
            <person name="La Ragione R."/>
            <person name="Hildebrand F."/>
            <person name="Pallen M.J."/>
        </authorList>
    </citation>
    <scope>NUCLEOTIDE SEQUENCE</scope>
    <source>
        <strain evidence="1">CHK118-2852</strain>
    </source>
</reference>
<proteinExistence type="predicted"/>
<organism evidence="1 2">
    <name type="scientific">Candidatus Bacteroides merdavium</name>
    <dbReference type="NCBI Taxonomy" id="2838472"/>
    <lineage>
        <taxon>Bacteria</taxon>
        <taxon>Pseudomonadati</taxon>
        <taxon>Bacteroidota</taxon>
        <taxon>Bacteroidia</taxon>
        <taxon>Bacteroidales</taxon>
        <taxon>Bacteroidaceae</taxon>
        <taxon>Bacteroides</taxon>
    </lineage>
</organism>
<evidence type="ECO:0000313" key="1">
    <source>
        <dbReference type="EMBL" id="HIZ92418.1"/>
    </source>
</evidence>
<comment type="caution">
    <text evidence="1">The sequence shown here is derived from an EMBL/GenBank/DDBJ whole genome shotgun (WGS) entry which is preliminary data.</text>
</comment>
<dbReference type="Proteomes" id="UP000824108">
    <property type="component" value="Unassembled WGS sequence"/>
</dbReference>
<protein>
    <submittedName>
        <fullName evidence="1">Uncharacterized protein</fullName>
    </submittedName>
</protein>
<dbReference type="EMBL" id="DXAV01000083">
    <property type="protein sequence ID" value="HIZ92418.1"/>
    <property type="molecule type" value="Genomic_DNA"/>
</dbReference>